<dbReference type="Gene3D" id="3.40.50.620">
    <property type="entry name" value="HUPs"/>
    <property type="match status" value="2"/>
</dbReference>
<accession>A0ABR7J919</accession>
<dbReference type="Pfam" id="PF00582">
    <property type="entry name" value="Usp"/>
    <property type="match status" value="2"/>
</dbReference>
<protein>
    <submittedName>
        <fullName evidence="3">Universal stress protein</fullName>
    </submittedName>
</protein>
<name>A0ABR7J919_9FLAO</name>
<dbReference type="RefSeq" id="WP_187010309.1">
    <property type="nucleotide sequence ID" value="NZ_JACRUI010000003.1"/>
</dbReference>
<dbReference type="CDD" id="cd00293">
    <property type="entry name" value="USP-like"/>
    <property type="match status" value="1"/>
</dbReference>
<evidence type="ECO:0000256" key="1">
    <source>
        <dbReference type="ARBA" id="ARBA00008791"/>
    </source>
</evidence>
<feature type="domain" description="UspA" evidence="2">
    <location>
        <begin position="156"/>
        <end position="273"/>
    </location>
</feature>
<evidence type="ECO:0000313" key="3">
    <source>
        <dbReference type="EMBL" id="MBC5841809.1"/>
    </source>
</evidence>
<comment type="caution">
    <text evidence="3">The sequence shown here is derived from an EMBL/GenBank/DDBJ whole genome shotgun (WGS) entry which is preliminary data.</text>
</comment>
<evidence type="ECO:0000313" key="4">
    <source>
        <dbReference type="Proteomes" id="UP000629963"/>
    </source>
</evidence>
<dbReference type="InterPro" id="IPR014729">
    <property type="entry name" value="Rossmann-like_a/b/a_fold"/>
</dbReference>
<dbReference type="PANTHER" id="PTHR46268">
    <property type="entry name" value="STRESS RESPONSE PROTEIN NHAX"/>
    <property type="match status" value="1"/>
</dbReference>
<dbReference type="PRINTS" id="PR01438">
    <property type="entry name" value="UNVRSLSTRESS"/>
</dbReference>
<feature type="domain" description="UspA" evidence="2">
    <location>
        <begin position="1"/>
        <end position="146"/>
    </location>
</feature>
<evidence type="ECO:0000259" key="2">
    <source>
        <dbReference type="Pfam" id="PF00582"/>
    </source>
</evidence>
<comment type="similarity">
    <text evidence="1">Belongs to the universal stress protein A family.</text>
</comment>
<reference evidence="3 4" key="1">
    <citation type="submission" date="2020-08" db="EMBL/GenBank/DDBJ databases">
        <title>Description of novel Flavobacterium F-380 isolate.</title>
        <authorList>
            <person name="Saticioglu I.B."/>
            <person name="Duman M."/>
            <person name="Altun S."/>
        </authorList>
    </citation>
    <scope>NUCLEOTIDE SEQUENCE [LARGE SCALE GENOMIC DNA]</scope>
    <source>
        <strain evidence="3 4">F-380</strain>
    </source>
</reference>
<keyword evidence="4" id="KW-1185">Reference proteome</keyword>
<gene>
    <name evidence="3" type="ORF">H8R23_10365</name>
</gene>
<dbReference type="PANTHER" id="PTHR46268:SF6">
    <property type="entry name" value="UNIVERSAL STRESS PROTEIN UP12"/>
    <property type="match status" value="1"/>
</dbReference>
<dbReference type="SUPFAM" id="SSF52402">
    <property type="entry name" value="Adenine nucleotide alpha hydrolases-like"/>
    <property type="match status" value="2"/>
</dbReference>
<proteinExistence type="inferred from homology"/>
<dbReference type="Proteomes" id="UP000629963">
    <property type="component" value="Unassembled WGS sequence"/>
</dbReference>
<dbReference type="InterPro" id="IPR006016">
    <property type="entry name" value="UspA"/>
</dbReference>
<dbReference type="EMBL" id="JACRUJ010000003">
    <property type="protein sequence ID" value="MBC5841809.1"/>
    <property type="molecule type" value="Genomic_DNA"/>
</dbReference>
<dbReference type="InterPro" id="IPR006015">
    <property type="entry name" value="Universal_stress_UspA"/>
</dbReference>
<sequence>MKRILFPTDFSETATNAFLHALEFAKVVNGELILLHTFELPILDTQFFPQNYMEIYESLELSKFEMFKEEIPKLRGIALEHNLHHIKMTHRLMDGELLYNIDKAVKDDKIDYVVMGTEGASSWSAFFIGTNAGSVLVDIEVPTYCIPNGAKFKKIKTIGFTTRFRDKDKKALKNVLKLANKANAQVQCLYVKTADSDVSKETIKEWENEFEEEGVVFWVMLSDDVKESIADFILNRDIDVLTMLTYKRSFFEGIFNPSFTKKLAQNLSIPILAMPIR</sequence>
<organism evidence="3 4">
    <name type="scientific">Flavobacterium kayseriense</name>
    <dbReference type="NCBI Taxonomy" id="2764714"/>
    <lineage>
        <taxon>Bacteria</taxon>
        <taxon>Pseudomonadati</taxon>
        <taxon>Bacteroidota</taxon>
        <taxon>Flavobacteriia</taxon>
        <taxon>Flavobacteriales</taxon>
        <taxon>Flavobacteriaceae</taxon>
        <taxon>Flavobacterium</taxon>
    </lineage>
</organism>